<dbReference type="AlphaFoldDB" id="A0A7G9B1F9"/>
<dbReference type="SUPFAM" id="SSF51556">
    <property type="entry name" value="Metallo-dependent hydrolases"/>
    <property type="match status" value="1"/>
</dbReference>
<dbReference type="PANTHER" id="PTHR22642">
    <property type="entry name" value="IMIDAZOLONEPROPIONASE"/>
    <property type="match status" value="1"/>
</dbReference>
<dbReference type="PANTHER" id="PTHR22642:SF2">
    <property type="entry name" value="PROTEIN LONG AFTER FAR-RED 3"/>
    <property type="match status" value="1"/>
</dbReference>
<dbReference type="Gene3D" id="2.30.40.10">
    <property type="entry name" value="Urease, subunit C, domain 1"/>
    <property type="match status" value="1"/>
</dbReference>
<name>A0A7G9B1F9_9FIRM</name>
<dbReference type="CDD" id="cd01300">
    <property type="entry name" value="YtcJ_like"/>
    <property type="match status" value="1"/>
</dbReference>
<dbReference type="Pfam" id="PF07969">
    <property type="entry name" value="Amidohydro_3"/>
    <property type="match status" value="1"/>
</dbReference>
<evidence type="ECO:0000259" key="1">
    <source>
        <dbReference type="Pfam" id="PF07969"/>
    </source>
</evidence>
<dbReference type="SUPFAM" id="SSF51338">
    <property type="entry name" value="Composite domain of metallo-dependent hydrolases"/>
    <property type="match status" value="1"/>
</dbReference>
<dbReference type="InterPro" id="IPR013108">
    <property type="entry name" value="Amidohydro_3"/>
</dbReference>
<keyword evidence="3" id="KW-1185">Reference proteome</keyword>
<reference evidence="2 3" key="1">
    <citation type="submission" date="2020-08" db="EMBL/GenBank/DDBJ databases">
        <authorList>
            <person name="Liu C."/>
            <person name="Sun Q."/>
        </authorList>
    </citation>
    <scope>NUCLEOTIDE SEQUENCE [LARGE SCALE GENOMIC DNA]</scope>
    <source>
        <strain evidence="2 3">NSJ-62</strain>
    </source>
</reference>
<accession>A0A7G9B1F9</accession>
<dbReference type="RefSeq" id="WP_187331981.1">
    <property type="nucleotide sequence ID" value="NZ_CP060490.1"/>
</dbReference>
<gene>
    <name evidence="2" type="ORF">H8790_07760</name>
</gene>
<dbReference type="Gene3D" id="3.20.20.140">
    <property type="entry name" value="Metal-dependent hydrolases"/>
    <property type="match status" value="1"/>
</dbReference>
<feature type="domain" description="Amidohydrolase 3" evidence="1">
    <location>
        <begin position="49"/>
        <end position="537"/>
    </location>
</feature>
<dbReference type="GO" id="GO:0016810">
    <property type="term" value="F:hydrolase activity, acting on carbon-nitrogen (but not peptide) bonds"/>
    <property type="evidence" value="ECO:0007669"/>
    <property type="project" value="InterPro"/>
</dbReference>
<evidence type="ECO:0000313" key="2">
    <source>
        <dbReference type="EMBL" id="QNL43390.1"/>
    </source>
</evidence>
<dbReference type="Gene3D" id="3.10.310.70">
    <property type="match status" value="1"/>
</dbReference>
<dbReference type="EMBL" id="CP060490">
    <property type="protein sequence ID" value="QNL43390.1"/>
    <property type="molecule type" value="Genomic_DNA"/>
</dbReference>
<proteinExistence type="predicted"/>
<dbReference type="InterPro" id="IPR033932">
    <property type="entry name" value="YtcJ-like"/>
</dbReference>
<dbReference type="Proteomes" id="UP000515960">
    <property type="component" value="Chromosome"/>
</dbReference>
<sequence length="538" mass="59298">MKTAYVNANVITINPNQPRAEAFLVEDDRFVKVGSREEVLAAAGSDAAVVDLSGNTVLPGFNDSHLHLLNFAYSRTKINLYGAGSIAEIQERSRQWLSERKPAPGTWISGAGWNQSSFPEKRTPNRGDLDSISTEYPMIFTRVCEHIVAVNSKALEVIGIDDSTPNPEGGEIERDADGHATGVLKENARYLAYSKVPDKSVAEIKEMLYDAIDFVSKLGLTSVQTDDFETFSSKNWNNVIQAYQELEAEGKLKVRVYEQCLLPQIDRFKQFLSAGYKTGVGSDMFKIGPLKLLTDGSIGQRTAYLSEPYSDDPNTCGIHVFTQDELDELIGTAYANGMQVVCHAIGDGAMNMVLNAYEKAEREHPVEDPRSGIIHVQITTKEILNRMLKNHILAYAEPVCVGADMHCVEDRVGKERMKESYAYRTMNEMGLRVPLSSDCPVDSVNPIDSAYIAVNRKDLTGWPEGGWYPEERLTIEQVLKGFTLDSAYASFEDGTKGSVEAGKYADFVVLNGDPTAVDPNDLRSISAVGTYLAGKQVN</sequence>
<dbReference type="KEGG" id="ohi:H8790_07760"/>
<dbReference type="InterPro" id="IPR032466">
    <property type="entry name" value="Metal_Hydrolase"/>
</dbReference>
<organism evidence="2 3">
    <name type="scientific">Oscillibacter hominis</name>
    <dbReference type="NCBI Taxonomy" id="2763056"/>
    <lineage>
        <taxon>Bacteria</taxon>
        <taxon>Bacillati</taxon>
        <taxon>Bacillota</taxon>
        <taxon>Clostridia</taxon>
        <taxon>Eubacteriales</taxon>
        <taxon>Oscillospiraceae</taxon>
        <taxon>Oscillibacter</taxon>
    </lineage>
</organism>
<dbReference type="InterPro" id="IPR011059">
    <property type="entry name" value="Metal-dep_hydrolase_composite"/>
</dbReference>
<evidence type="ECO:0000313" key="3">
    <source>
        <dbReference type="Proteomes" id="UP000515960"/>
    </source>
</evidence>
<protein>
    <submittedName>
        <fullName evidence="2">Amidohydrolase</fullName>
    </submittedName>
</protein>
<keyword evidence="2" id="KW-0378">Hydrolase</keyword>